<proteinExistence type="inferred from homology"/>
<dbReference type="InterPro" id="IPR001505">
    <property type="entry name" value="Copper_CuA"/>
</dbReference>
<reference evidence="14" key="1">
    <citation type="submission" date="2018-05" db="EMBL/GenBank/DDBJ databases">
        <authorList>
            <person name="Lanie J.A."/>
            <person name="Ng W.-L."/>
            <person name="Kazmierczak K.M."/>
            <person name="Andrzejewski T.M."/>
            <person name="Davidsen T.M."/>
            <person name="Wayne K.J."/>
            <person name="Tettelin H."/>
            <person name="Glass J.I."/>
            <person name="Rusch D."/>
            <person name="Podicherti R."/>
            <person name="Tsui H.-C.T."/>
            <person name="Winkler M.E."/>
        </authorList>
    </citation>
    <scope>NUCLEOTIDE SEQUENCE</scope>
</reference>
<dbReference type="AlphaFoldDB" id="A0A381V799"/>
<dbReference type="SUPFAM" id="SSF81464">
    <property type="entry name" value="Cytochrome c oxidase subunit II-like, transmembrane region"/>
    <property type="match status" value="1"/>
</dbReference>
<name>A0A381V799_9ZZZZ</name>
<comment type="similarity">
    <text evidence="2">Belongs to the cytochrome c oxidase subunit 2 family.</text>
</comment>
<dbReference type="Gene3D" id="1.10.287.90">
    <property type="match status" value="1"/>
</dbReference>
<evidence type="ECO:0000256" key="12">
    <source>
        <dbReference type="SAM" id="Phobius"/>
    </source>
</evidence>
<evidence type="ECO:0000259" key="13">
    <source>
        <dbReference type="PROSITE" id="PS50857"/>
    </source>
</evidence>
<dbReference type="InterPro" id="IPR036257">
    <property type="entry name" value="Cyt_c_oxidase_su2_TM_sf"/>
</dbReference>
<dbReference type="GO" id="GO:0005507">
    <property type="term" value="F:copper ion binding"/>
    <property type="evidence" value="ECO:0007669"/>
    <property type="project" value="InterPro"/>
</dbReference>
<evidence type="ECO:0000256" key="4">
    <source>
        <dbReference type="ARBA" id="ARBA00022448"/>
    </source>
</evidence>
<keyword evidence="4" id="KW-0813">Transport</keyword>
<dbReference type="PANTHER" id="PTHR22888:SF9">
    <property type="entry name" value="CYTOCHROME C OXIDASE SUBUNIT 2"/>
    <property type="match status" value="1"/>
</dbReference>
<dbReference type="EC" id="7.1.1.9" evidence="3"/>
<keyword evidence="11 12" id="KW-0472">Membrane</keyword>
<keyword evidence="9 12" id="KW-1133">Transmembrane helix</keyword>
<feature type="domain" description="Cytochrome oxidase subunit II copper A binding" evidence="13">
    <location>
        <begin position="115"/>
        <end position="257"/>
    </location>
</feature>
<evidence type="ECO:0000256" key="5">
    <source>
        <dbReference type="ARBA" id="ARBA00022692"/>
    </source>
</evidence>
<dbReference type="InterPro" id="IPR002429">
    <property type="entry name" value="CcO_II-like_C"/>
</dbReference>
<dbReference type="InterPro" id="IPR045187">
    <property type="entry name" value="CcO_II"/>
</dbReference>
<keyword evidence="7" id="KW-1278">Translocase</keyword>
<feature type="transmembrane region" description="Helical" evidence="12">
    <location>
        <begin position="40"/>
        <end position="65"/>
    </location>
</feature>
<keyword evidence="8" id="KW-0249">Electron transport</keyword>
<dbReference type="EMBL" id="UINC01008045">
    <property type="protein sequence ID" value="SVA36245.1"/>
    <property type="molecule type" value="Genomic_DNA"/>
</dbReference>
<dbReference type="PANTHER" id="PTHR22888">
    <property type="entry name" value="CYTOCHROME C OXIDASE, SUBUNIT II"/>
    <property type="match status" value="1"/>
</dbReference>
<dbReference type="SUPFAM" id="SSF49503">
    <property type="entry name" value="Cupredoxins"/>
    <property type="match status" value="1"/>
</dbReference>
<evidence type="ECO:0000256" key="10">
    <source>
        <dbReference type="ARBA" id="ARBA00023008"/>
    </source>
</evidence>
<keyword evidence="5 12" id="KW-0812">Transmembrane</keyword>
<gene>
    <name evidence="14" type="ORF">METZ01_LOCUS89099</name>
</gene>
<dbReference type="PRINTS" id="PR01166">
    <property type="entry name" value="CYCOXIDASEII"/>
</dbReference>
<feature type="non-terminal residue" evidence="14">
    <location>
        <position position="1"/>
    </location>
</feature>
<evidence type="ECO:0000256" key="7">
    <source>
        <dbReference type="ARBA" id="ARBA00022967"/>
    </source>
</evidence>
<keyword evidence="6" id="KW-0479">Metal-binding</keyword>
<organism evidence="14">
    <name type="scientific">marine metagenome</name>
    <dbReference type="NCBI Taxonomy" id="408172"/>
    <lineage>
        <taxon>unclassified sequences</taxon>
        <taxon>metagenomes</taxon>
        <taxon>ecological metagenomes</taxon>
    </lineage>
</organism>
<dbReference type="InterPro" id="IPR008972">
    <property type="entry name" value="Cupredoxin"/>
</dbReference>
<dbReference type="PROSITE" id="PS50857">
    <property type="entry name" value="COX2_CUA"/>
    <property type="match status" value="1"/>
</dbReference>
<dbReference type="PROSITE" id="PS00078">
    <property type="entry name" value="COX2"/>
    <property type="match status" value="1"/>
</dbReference>
<evidence type="ECO:0000256" key="9">
    <source>
        <dbReference type="ARBA" id="ARBA00022989"/>
    </source>
</evidence>
<feature type="transmembrane region" description="Helical" evidence="12">
    <location>
        <begin position="86"/>
        <end position="107"/>
    </location>
</feature>
<sequence>VNAVIVTVLLLGVVVGTLLFHIFSPWWFTPLASNWSSIDNAILITFWVVGFVFLALGGFMVYCVWKYRHQRNRKAEYKPEDKKLELILTVVSAIAVVGLLTPGLSVWSDYIKVPKDASKVEVLSYQWGWNYRLAGEDGVLGKTSIKNVSDENPYGLDLKDPNGKDDIIVQDADLHLEIDKPVEFLLRSIDVLHNFYVPEFRAKMDMVPGLVTYYWITPTKIGEYEILCAELCGTGHYAMLGIVSVDKKSDYSNWLAQQITFESTLAQNKIKNKTIQLAENTK</sequence>
<evidence type="ECO:0000256" key="11">
    <source>
        <dbReference type="ARBA" id="ARBA00023136"/>
    </source>
</evidence>
<keyword evidence="10" id="KW-0186">Copper</keyword>
<evidence type="ECO:0000256" key="1">
    <source>
        <dbReference type="ARBA" id="ARBA00004141"/>
    </source>
</evidence>
<protein>
    <recommendedName>
        <fullName evidence="3">cytochrome-c oxidase</fullName>
        <ecNumber evidence="3">7.1.1.9</ecNumber>
    </recommendedName>
</protein>
<dbReference type="GO" id="GO:0042773">
    <property type="term" value="P:ATP synthesis coupled electron transport"/>
    <property type="evidence" value="ECO:0007669"/>
    <property type="project" value="TreeGrafter"/>
</dbReference>
<accession>A0A381V799</accession>
<dbReference type="GO" id="GO:0016020">
    <property type="term" value="C:membrane"/>
    <property type="evidence" value="ECO:0007669"/>
    <property type="project" value="UniProtKB-SubCell"/>
</dbReference>
<comment type="subcellular location">
    <subcellularLocation>
        <location evidence="1">Membrane</location>
        <topology evidence="1">Multi-pass membrane protein</topology>
    </subcellularLocation>
</comment>
<dbReference type="Pfam" id="PF00116">
    <property type="entry name" value="COX2"/>
    <property type="match status" value="1"/>
</dbReference>
<evidence type="ECO:0000313" key="14">
    <source>
        <dbReference type="EMBL" id="SVA36245.1"/>
    </source>
</evidence>
<evidence type="ECO:0000256" key="6">
    <source>
        <dbReference type="ARBA" id="ARBA00022723"/>
    </source>
</evidence>
<dbReference type="Gene3D" id="2.60.40.420">
    <property type="entry name" value="Cupredoxins - blue copper proteins"/>
    <property type="match status" value="1"/>
</dbReference>
<evidence type="ECO:0000256" key="8">
    <source>
        <dbReference type="ARBA" id="ARBA00022982"/>
    </source>
</evidence>
<feature type="transmembrane region" description="Helical" evidence="12">
    <location>
        <begin position="7"/>
        <end position="28"/>
    </location>
</feature>
<dbReference type="GO" id="GO:0004129">
    <property type="term" value="F:cytochrome-c oxidase activity"/>
    <property type="evidence" value="ECO:0007669"/>
    <property type="project" value="UniProtKB-EC"/>
</dbReference>
<evidence type="ECO:0000256" key="3">
    <source>
        <dbReference type="ARBA" id="ARBA00012949"/>
    </source>
</evidence>
<dbReference type="CDD" id="cd13919">
    <property type="entry name" value="CuRO_HCO_II_like_5"/>
    <property type="match status" value="1"/>
</dbReference>
<evidence type="ECO:0000256" key="2">
    <source>
        <dbReference type="ARBA" id="ARBA00007866"/>
    </source>
</evidence>